<name>A0A0G1HN35_9BACT</name>
<evidence type="ECO:0000313" key="1">
    <source>
        <dbReference type="EMBL" id="KKT48028.1"/>
    </source>
</evidence>
<proteinExistence type="predicted"/>
<dbReference type="Gene3D" id="3.20.20.70">
    <property type="entry name" value="Aldolase class I"/>
    <property type="match status" value="1"/>
</dbReference>
<dbReference type="EMBL" id="LCIB01000001">
    <property type="protein sequence ID" value="KKT48028.1"/>
    <property type="molecule type" value="Genomic_DNA"/>
</dbReference>
<dbReference type="AlphaFoldDB" id="A0A0G1HN35"/>
<evidence type="ECO:0000313" key="2">
    <source>
        <dbReference type="Proteomes" id="UP000034063"/>
    </source>
</evidence>
<sequence length="302" mass="34432">MIIAGPCSVDFDNINDIFKIADIKVSNRFGRIQRAVFGTRVIGLKSRTSLNKDGKNMGIDFTVFRKNIDLLVEGKSINQLKILPSVRIAKNIIKETGLLVAAEIMDPLSQLPIFERMLPKEKVLIWNPAVNQLGWPILNMSIFAKKNQWFVGLKNPKWFGDENLGQTTMEKTWIGLSHYTGMNEPGLEEKLILIHRGVDIYNKGDYRNLPVHQAAKRTKLATKAKLFFDPSHIHGPKLRDSIVRSTVEAMQMKIDEENFLYDGILIEVGRSKTDTEQHITVKELKELCCQLTEFRDLSEPKN</sequence>
<accession>A0A0G1HN35</accession>
<evidence type="ECO:0008006" key="3">
    <source>
        <dbReference type="Google" id="ProtNLM"/>
    </source>
</evidence>
<organism evidence="1 2">
    <name type="scientific">Candidatus Gottesmanbacteria bacterium GW2011_GWA2_44_17</name>
    <dbReference type="NCBI Taxonomy" id="1618444"/>
    <lineage>
        <taxon>Bacteria</taxon>
        <taxon>Candidatus Gottesmaniibacteriota</taxon>
    </lineage>
</organism>
<dbReference type="Proteomes" id="UP000034063">
    <property type="component" value="Unassembled WGS sequence"/>
</dbReference>
<dbReference type="InterPro" id="IPR013785">
    <property type="entry name" value="Aldolase_TIM"/>
</dbReference>
<comment type="caution">
    <text evidence="1">The sequence shown here is derived from an EMBL/GenBank/DDBJ whole genome shotgun (WGS) entry which is preliminary data.</text>
</comment>
<gene>
    <name evidence="1" type="ORF">UW37_C0001G0033</name>
</gene>
<protein>
    <recommendedName>
        <fullName evidence="3">Phospho-2-dehydro-3-deoxyheptonate aldolase</fullName>
    </recommendedName>
</protein>
<reference evidence="1 2" key="1">
    <citation type="journal article" date="2015" name="Nature">
        <title>rRNA introns, odd ribosomes, and small enigmatic genomes across a large radiation of phyla.</title>
        <authorList>
            <person name="Brown C.T."/>
            <person name="Hug L.A."/>
            <person name="Thomas B.C."/>
            <person name="Sharon I."/>
            <person name="Castelle C.J."/>
            <person name="Singh A."/>
            <person name="Wilkins M.J."/>
            <person name="Williams K.H."/>
            <person name="Banfield J.F."/>
        </authorList>
    </citation>
    <scope>NUCLEOTIDE SEQUENCE [LARGE SCALE GENOMIC DNA]</scope>
</reference>
<dbReference type="SUPFAM" id="SSF51569">
    <property type="entry name" value="Aldolase"/>
    <property type="match status" value="1"/>
</dbReference>